<evidence type="ECO:0000259" key="9">
    <source>
        <dbReference type="PROSITE" id="PS51330"/>
    </source>
</evidence>
<evidence type="ECO:0000313" key="11">
    <source>
        <dbReference type="Proteomes" id="UP000027601"/>
    </source>
</evidence>
<dbReference type="RefSeq" id="WP_024997613.1">
    <property type="nucleotide sequence ID" value="NZ_ATZI01000006.1"/>
</dbReference>
<dbReference type="CDD" id="cd00209">
    <property type="entry name" value="DHFR"/>
    <property type="match status" value="1"/>
</dbReference>
<dbReference type="STRING" id="1121097.GCA_000428125_01814"/>
<dbReference type="GO" id="GO:0004146">
    <property type="term" value="F:dihydrofolate reductase activity"/>
    <property type="evidence" value="ECO:0007669"/>
    <property type="project" value="UniProtKB-EC"/>
</dbReference>
<evidence type="ECO:0000256" key="2">
    <source>
        <dbReference type="ARBA" id="ARBA00009539"/>
    </source>
</evidence>
<proteinExistence type="inferred from homology"/>
<accession>A0A069D6S0</accession>
<dbReference type="EMBL" id="BAJS01000037">
    <property type="protein sequence ID" value="GAK38082.1"/>
    <property type="molecule type" value="Genomic_DNA"/>
</dbReference>
<dbReference type="GO" id="GO:0046655">
    <property type="term" value="P:folic acid metabolic process"/>
    <property type="evidence" value="ECO:0007669"/>
    <property type="project" value="TreeGrafter"/>
</dbReference>
<dbReference type="EC" id="1.5.1.3" evidence="3 8"/>
<evidence type="ECO:0000256" key="5">
    <source>
        <dbReference type="ARBA" id="ARBA00022857"/>
    </source>
</evidence>
<protein>
    <recommendedName>
        <fullName evidence="3 8">Dihydrofolate reductase</fullName>
        <ecNumber evidence="3 8">1.5.1.3</ecNumber>
    </recommendedName>
</protein>
<dbReference type="PANTHER" id="PTHR48069:SF3">
    <property type="entry name" value="DIHYDROFOLATE REDUCTASE"/>
    <property type="match status" value="1"/>
</dbReference>
<dbReference type="GO" id="GO:0005829">
    <property type="term" value="C:cytosol"/>
    <property type="evidence" value="ECO:0007669"/>
    <property type="project" value="TreeGrafter"/>
</dbReference>
<comment type="function">
    <text evidence="7 8">Key enzyme in folate metabolism. Catalyzes an essential reaction for de novo glycine and purine synthesis, and for DNA precursor synthesis.</text>
</comment>
<dbReference type="InterPro" id="IPR001796">
    <property type="entry name" value="DHFR_dom"/>
</dbReference>
<dbReference type="UniPathway" id="UPA00077">
    <property type="reaction ID" value="UER00158"/>
</dbReference>
<evidence type="ECO:0000256" key="3">
    <source>
        <dbReference type="ARBA" id="ARBA00012856"/>
    </source>
</evidence>
<dbReference type="InterPro" id="IPR012259">
    <property type="entry name" value="DHFR"/>
</dbReference>
<comment type="caution">
    <text evidence="10">The sequence shown here is derived from an EMBL/GenBank/DDBJ whole genome shotgun (WGS) entry which is preliminary data.</text>
</comment>
<dbReference type="GO" id="GO:0006730">
    <property type="term" value="P:one-carbon metabolic process"/>
    <property type="evidence" value="ECO:0007669"/>
    <property type="project" value="UniProtKB-KW"/>
</dbReference>
<dbReference type="eggNOG" id="COG0262">
    <property type="taxonomic scope" value="Bacteria"/>
</dbReference>
<evidence type="ECO:0000256" key="8">
    <source>
        <dbReference type="PIRNR" id="PIRNR000194"/>
    </source>
</evidence>
<sequence>MNEIIIIAAIDKRNAIGFQNKLLYWLPNDLKRFKTLTTGNTLVMGRKTFESLPNGALPNRRNIVISSNRDLSYANAEIFSNLEEAIRSCQDEKVFIIGGESIYKQAIDWADRLCMTEIHAEAEDADAYFPTIKPDYWKEESRDDHPADDKHPCSYSFVNYVRRN</sequence>
<dbReference type="AlphaFoldDB" id="A0A069D6S0"/>
<dbReference type="PANTHER" id="PTHR48069">
    <property type="entry name" value="DIHYDROFOLATE REDUCTASE"/>
    <property type="match status" value="1"/>
</dbReference>
<reference evidence="10 11" key="1">
    <citation type="journal article" date="2015" name="Microbes Environ.">
        <title>Distribution and evolution of nitrogen fixation genes in the phylum bacteroidetes.</title>
        <authorList>
            <person name="Inoue J."/>
            <person name="Oshima K."/>
            <person name="Suda W."/>
            <person name="Sakamoto M."/>
            <person name="Iino T."/>
            <person name="Noda S."/>
            <person name="Hongoh Y."/>
            <person name="Hattori M."/>
            <person name="Ohkuma M."/>
        </authorList>
    </citation>
    <scope>NUCLEOTIDE SEQUENCE [LARGE SCALE GENOMIC DNA]</scope>
    <source>
        <strain evidence="10 11">JCM 15093</strain>
    </source>
</reference>
<evidence type="ECO:0000256" key="6">
    <source>
        <dbReference type="ARBA" id="ARBA00023002"/>
    </source>
</evidence>
<comment type="pathway">
    <text evidence="1 8">Cofactor biosynthesis; tetrahydrofolate biosynthesis; 5,6,7,8-tetrahydrofolate from 7,8-dihydrofolate: step 1/1.</text>
</comment>
<dbReference type="FunFam" id="3.40.430.10:FF:000001">
    <property type="entry name" value="Dihydrofolate reductase"/>
    <property type="match status" value="1"/>
</dbReference>
<evidence type="ECO:0000256" key="4">
    <source>
        <dbReference type="ARBA" id="ARBA00022563"/>
    </source>
</evidence>
<dbReference type="PROSITE" id="PS51330">
    <property type="entry name" value="DHFR_2"/>
    <property type="match status" value="1"/>
</dbReference>
<dbReference type="SUPFAM" id="SSF53597">
    <property type="entry name" value="Dihydrofolate reductase-like"/>
    <property type="match status" value="1"/>
</dbReference>
<dbReference type="Pfam" id="PF00186">
    <property type="entry name" value="DHFR_1"/>
    <property type="match status" value="1"/>
</dbReference>
<evidence type="ECO:0000313" key="10">
    <source>
        <dbReference type="EMBL" id="GAK38082.1"/>
    </source>
</evidence>
<keyword evidence="11" id="KW-1185">Reference proteome</keyword>
<dbReference type="GO" id="GO:0070401">
    <property type="term" value="F:NADP+ binding"/>
    <property type="evidence" value="ECO:0007669"/>
    <property type="project" value="UniProtKB-ARBA"/>
</dbReference>
<dbReference type="OrthoDB" id="9804315at2"/>
<dbReference type="InterPro" id="IPR024072">
    <property type="entry name" value="DHFR-like_dom_sf"/>
</dbReference>
<dbReference type="Proteomes" id="UP000027601">
    <property type="component" value="Unassembled WGS sequence"/>
</dbReference>
<keyword evidence="6 8" id="KW-0560">Oxidoreductase</keyword>
<comment type="similarity">
    <text evidence="2 8">Belongs to the dihydrofolate reductase family.</text>
</comment>
<evidence type="ECO:0000256" key="1">
    <source>
        <dbReference type="ARBA" id="ARBA00004903"/>
    </source>
</evidence>
<feature type="domain" description="DHFR" evidence="9">
    <location>
        <begin position="3"/>
        <end position="162"/>
    </location>
</feature>
<keyword evidence="4 8" id="KW-0554">One-carbon metabolism</keyword>
<keyword evidence="5 8" id="KW-0521">NADP</keyword>
<name>A0A069D6S0_9BACE</name>
<dbReference type="GO" id="GO:0046452">
    <property type="term" value="P:dihydrofolate metabolic process"/>
    <property type="evidence" value="ECO:0007669"/>
    <property type="project" value="TreeGrafter"/>
</dbReference>
<dbReference type="PRINTS" id="PR00070">
    <property type="entry name" value="DHFR"/>
</dbReference>
<organism evidence="10 11">
    <name type="scientific">Bacteroides graminisolvens DSM 19988 = JCM 15093</name>
    <dbReference type="NCBI Taxonomy" id="1121097"/>
    <lineage>
        <taxon>Bacteria</taxon>
        <taxon>Pseudomonadati</taxon>
        <taxon>Bacteroidota</taxon>
        <taxon>Bacteroidia</taxon>
        <taxon>Bacteroidales</taxon>
        <taxon>Bacteroidaceae</taxon>
        <taxon>Bacteroides</taxon>
    </lineage>
</organism>
<dbReference type="GO" id="GO:0046654">
    <property type="term" value="P:tetrahydrofolate biosynthetic process"/>
    <property type="evidence" value="ECO:0007669"/>
    <property type="project" value="UniProtKB-UniPathway"/>
</dbReference>
<dbReference type="PIRSF" id="PIRSF000194">
    <property type="entry name" value="DHFR"/>
    <property type="match status" value="1"/>
</dbReference>
<evidence type="ECO:0000256" key="7">
    <source>
        <dbReference type="ARBA" id="ARBA00025067"/>
    </source>
</evidence>
<comment type="catalytic activity">
    <reaction evidence="8">
        <text>(6S)-5,6,7,8-tetrahydrofolate + NADP(+) = 7,8-dihydrofolate + NADPH + H(+)</text>
        <dbReference type="Rhea" id="RHEA:15009"/>
        <dbReference type="ChEBI" id="CHEBI:15378"/>
        <dbReference type="ChEBI" id="CHEBI:57451"/>
        <dbReference type="ChEBI" id="CHEBI:57453"/>
        <dbReference type="ChEBI" id="CHEBI:57783"/>
        <dbReference type="ChEBI" id="CHEBI:58349"/>
        <dbReference type="EC" id="1.5.1.3"/>
    </reaction>
</comment>
<dbReference type="Gene3D" id="3.40.430.10">
    <property type="entry name" value="Dihydrofolate Reductase, subunit A"/>
    <property type="match status" value="1"/>
</dbReference>
<gene>
    <name evidence="10" type="ORF">JCM15093_3378</name>
</gene>